<dbReference type="VEuPathDB" id="FungiDB:ASPGLDRAFT_43529"/>
<dbReference type="GeneID" id="34462099"/>
<organism evidence="2 3">
    <name type="scientific">Aspergillus glaucus CBS 516.65</name>
    <dbReference type="NCBI Taxonomy" id="1160497"/>
    <lineage>
        <taxon>Eukaryota</taxon>
        <taxon>Fungi</taxon>
        <taxon>Dikarya</taxon>
        <taxon>Ascomycota</taxon>
        <taxon>Pezizomycotina</taxon>
        <taxon>Eurotiomycetes</taxon>
        <taxon>Eurotiomycetidae</taxon>
        <taxon>Eurotiales</taxon>
        <taxon>Aspergillaceae</taxon>
        <taxon>Aspergillus</taxon>
        <taxon>Aspergillus subgen. Aspergillus</taxon>
    </lineage>
</organism>
<sequence>MFDCLKLAPAMLLPTCFVYPCVLFSHRMAFSICLWMFRLYTAIVRRSGSVE</sequence>
<evidence type="ECO:0000313" key="3">
    <source>
        <dbReference type="Proteomes" id="UP000184300"/>
    </source>
</evidence>
<feature type="transmembrane region" description="Helical" evidence="1">
    <location>
        <begin position="17"/>
        <end position="37"/>
    </location>
</feature>
<accession>A0A1L9VT11</accession>
<gene>
    <name evidence="2" type="ORF">ASPGLDRAFT_43529</name>
</gene>
<keyword evidence="1" id="KW-0472">Membrane</keyword>
<keyword evidence="3" id="KW-1185">Reference proteome</keyword>
<evidence type="ECO:0000256" key="1">
    <source>
        <dbReference type="SAM" id="Phobius"/>
    </source>
</evidence>
<keyword evidence="1" id="KW-0812">Transmembrane</keyword>
<dbReference type="AlphaFoldDB" id="A0A1L9VT11"/>
<dbReference type="RefSeq" id="XP_022403742.1">
    <property type="nucleotide sequence ID" value="XM_022545838.1"/>
</dbReference>
<reference evidence="3" key="1">
    <citation type="journal article" date="2017" name="Genome Biol.">
        <title>Comparative genomics reveals high biological diversity and specific adaptations in the industrially and medically important fungal genus Aspergillus.</title>
        <authorList>
            <person name="de Vries R.P."/>
            <person name="Riley R."/>
            <person name="Wiebenga A."/>
            <person name="Aguilar-Osorio G."/>
            <person name="Amillis S."/>
            <person name="Uchima C.A."/>
            <person name="Anderluh G."/>
            <person name="Asadollahi M."/>
            <person name="Askin M."/>
            <person name="Barry K."/>
            <person name="Battaglia E."/>
            <person name="Bayram O."/>
            <person name="Benocci T."/>
            <person name="Braus-Stromeyer S.A."/>
            <person name="Caldana C."/>
            <person name="Canovas D."/>
            <person name="Cerqueira G.C."/>
            <person name="Chen F."/>
            <person name="Chen W."/>
            <person name="Choi C."/>
            <person name="Clum A."/>
            <person name="Dos Santos R.A."/>
            <person name="Damasio A.R."/>
            <person name="Diallinas G."/>
            <person name="Emri T."/>
            <person name="Fekete E."/>
            <person name="Flipphi M."/>
            <person name="Freyberg S."/>
            <person name="Gallo A."/>
            <person name="Gournas C."/>
            <person name="Habgood R."/>
            <person name="Hainaut M."/>
            <person name="Harispe M.L."/>
            <person name="Henrissat B."/>
            <person name="Hilden K.S."/>
            <person name="Hope R."/>
            <person name="Hossain A."/>
            <person name="Karabika E."/>
            <person name="Karaffa L."/>
            <person name="Karanyi Z."/>
            <person name="Krasevec N."/>
            <person name="Kuo A."/>
            <person name="Kusch H."/>
            <person name="LaButti K."/>
            <person name="Lagendijk E.L."/>
            <person name="Lapidus A."/>
            <person name="Levasseur A."/>
            <person name="Lindquist E."/>
            <person name="Lipzen A."/>
            <person name="Logrieco A.F."/>
            <person name="MacCabe A."/>
            <person name="Maekelae M.R."/>
            <person name="Malavazi I."/>
            <person name="Melin P."/>
            <person name="Meyer V."/>
            <person name="Mielnichuk N."/>
            <person name="Miskei M."/>
            <person name="Molnar A.P."/>
            <person name="Mule G."/>
            <person name="Ngan C.Y."/>
            <person name="Orejas M."/>
            <person name="Orosz E."/>
            <person name="Ouedraogo J.P."/>
            <person name="Overkamp K.M."/>
            <person name="Park H.-S."/>
            <person name="Perrone G."/>
            <person name="Piumi F."/>
            <person name="Punt P.J."/>
            <person name="Ram A.F."/>
            <person name="Ramon A."/>
            <person name="Rauscher S."/>
            <person name="Record E."/>
            <person name="Riano-Pachon D.M."/>
            <person name="Robert V."/>
            <person name="Roehrig J."/>
            <person name="Ruller R."/>
            <person name="Salamov A."/>
            <person name="Salih N.S."/>
            <person name="Samson R.A."/>
            <person name="Sandor E."/>
            <person name="Sanguinetti M."/>
            <person name="Schuetze T."/>
            <person name="Sepcic K."/>
            <person name="Shelest E."/>
            <person name="Sherlock G."/>
            <person name="Sophianopoulou V."/>
            <person name="Squina F.M."/>
            <person name="Sun H."/>
            <person name="Susca A."/>
            <person name="Todd R.B."/>
            <person name="Tsang A."/>
            <person name="Unkles S.E."/>
            <person name="van de Wiele N."/>
            <person name="van Rossen-Uffink D."/>
            <person name="Oliveira J.V."/>
            <person name="Vesth T.C."/>
            <person name="Visser J."/>
            <person name="Yu J.-H."/>
            <person name="Zhou M."/>
            <person name="Andersen M.R."/>
            <person name="Archer D.B."/>
            <person name="Baker S.E."/>
            <person name="Benoit I."/>
            <person name="Brakhage A.A."/>
            <person name="Braus G.H."/>
            <person name="Fischer R."/>
            <person name="Frisvad J.C."/>
            <person name="Goldman G.H."/>
            <person name="Houbraken J."/>
            <person name="Oakley B."/>
            <person name="Pocsi I."/>
            <person name="Scazzocchio C."/>
            <person name="Seiboth B."/>
            <person name="vanKuyk P.A."/>
            <person name="Wortman J."/>
            <person name="Dyer P.S."/>
            <person name="Grigoriev I.V."/>
        </authorList>
    </citation>
    <scope>NUCLEOTIDE SEQUENCE [LARGE SCALE GENOMIC DNA]</scope>
    <source>
        <strain evidence="3">CBS 516.65</strain>
    </source>
</reference>
<evidence type="ECO:0000313" key="2">
    <source>
        <dbReference type="EMBL" id="OJJ87053.1"/>
    </source>
</evidence>
<name>A0A1L9VT11_ASPGL</name>
<dbReference type="EMBL" id="KV878891">
    <property type="protein sequence ID" value="OJJ87053.1"/>
    <property type="molecule type" value="Genomic_DNA"/>
</dbReference>
<proteinExistence type="predicted"/>
<dbReference type="Proteomes" id="UP000184300">
    <property type="component" value="Unassembled WGS sequence"/>
</dbReference>
<keyword evidence="1" id="KW-1133">Transmembrane helix</keyword>
<protein>
    <submittedName>
        <fullName evidence="2">Uncharacterized protein</fullName>
    </submittedName>
</protein>